<dbReference type="Pfam" id="PF16575">
    <property type="entry name" value="CLP1_P"/>
    <property type="match status" value="1"/>
</dbReference>
<feature type="domain" description="Clp1 P-loop" evidence="11">
    <location>
        <begin position="100"/>
        <end position="311"/>
    </location>
</feature>
<evidence type="ECO:0000313" key="12">
    <source>
        <dbReference type="EMBL" id="THU84917.1"/>
    </source>
</evidence>
<dbReference type="InterPro" id="IPR028606">
    <property type="entry name" value="Clp1"/>
</dbReference>
<accession>A0A4S8L884</accession>
<dbReference type="Gene3D" id="3.40.50.300">
    <property type="entry name" value="P-loop containing nucleotide triphosphate hydrolases"/>
    <property type="match status" value="1"/>
</dbReference>
<dbReference type="InterPro" id="IPR032319">
    <property type="entry name" value="CLP1_P"/>
</dbReference>
<evidence type="ECO:0000256" key="6">
    <source>
        <dbReference type="ARBA" id="ARBA00022840"/>
    </source>
</evidence>
<evidence type="ECO:0000259" key="11">
    <source>
        <dbReference type="Pfam" id="PF16575"/>
    </source>
</evidence>
<comment type="similarity">
    <text evidence="8">Belongs to the Clp1 family. Clp1 subfamily.</text>
</comment>
<evidence type="ECO:0000256" key="1">
    <source>
        <dbReference type="ARBA" id="ARBA00004123"/>
    </source>
</evidence>
<dbReference type="PANTHER" id="PTHR12755:SF6">
    <property type="entry name" value="POLYRIBONUCLEOTIDE 5'-HYDROXYL-KINASE CLP1"/>
    <property type="match status" value="1"/>
</dbReference>
<evidence type="ECO:0000256" key="5">
    <source>
        <dbReference type="ARBA" id="ARBA00022741"/>
    </source>
</evidence>
<dbReference type="Pfam" id="PF06807">
    <property type="entry name" value="Clp1"/>
    <property type="match status" value="1"/>
</dbReference>
<evidence type="ECO:0000256" key="7">
    <source>
        <dbReference type="ARBA" id="ARBA00023242"/>
    </source>
</evidence>
<dbReference type="SUPFAM" id="SSF52540">
    <property type="entry name" value="P-loop containing nucleoside triphosphate hydrolases"/>
    <property type="match status" value="1"/>
</dbReference>
<dbReference type="GO" id="GO:0005849">
    <property type="term" value="C:mRNA cleavage factor complex"/>
    <property type="evidence" value="ECO:0007669"/>
    <property type="project" value="UniProtKB-UniRule"/>
</dbReference>
<evidence type="ECO:0000256" key="4">
    <source>
        <dbReference type="ARBA" id="ARBA00022664"/>
    </source>
</evidence>
<dbReference type="Gene3D" id="2.60.120.1030">
    <property type="entry name" value="Clp1, DNA binding domain"/>
    <property type="match status" value="1"/>
</dbReference>
<keyword evidence="7 8" id="KW-0539">Nucleus</keyword>
<dbReference type="InterPro" id="IPR038239">
    <property type="entry name" value="Clp1_N_sf"/>
</dbReference>
<dbReference type="Proteomes" id="UP000297245">
    <property type="component" value="Unassembled WGS sequence"/>
</dbReference>
<dbReference type="InterPro" id="IPR038238">
    <property type="entry name" value="Clp1_C_sf"/>
</dbReference>
<comment type="subcellular location">
    <subcellularLocation>
        <location evidence="1 8">Nucleus</location>
    </subcellularLocation>
</comment>
<dbReference type="GO" id="GO:0031124">
    <property type="term" value="P:mRNA 3'-end processing"/>
    <property type="evidence" value="ECO:0007669"/>
    <property type="project" value="UniProtKB-UniRule"/>
</dbReference>
<dbReference type="FunFam" id="2.60.120.1030:FF:000001">
    <property type="entry name" value="Protein CLP1 homolog 5"/>
    <property type="match status" value="1"/>
</dbReference>
<organism evidence="12 13">
    <name type="scientific">Dendrothele bispora (strain CBS 962.96)</name>
    <dbReference type="NCBI Taxonomy" id="1314807"/>
    <lineage>
        <taxon>Eukaryota</taxon>
        <taxon>Fungi</taxon>
        <taxon>Dikarya</taxon>
        <taxon>Basidiomycota</taxon>
        <taxon>Agaricomycotina</taxon>
        <taxon>Agaricomycetes</taxon>
        <taxon>Agaricomycetidae</taxon>
        <taxon>Agaricales</taxon>
        <taxon>Agaricales incertae sedis</taxon>
        <taxon>Dendrothele</taxon>
    </lineage>
</organism>
<dbReference type="Gene3D" id="2.40.30.330">
    <property type="entry name" value="Pre-mRNA cleavage complex subunit Clp1, C-terminal domain"/>
    <property type="match status" value="1"/>
</dbReference>
<dbReference type="InterPro" id="IPR027417">
    <property type="entry name" value="P-loop_NTPase"/>
</dbReference>
<dbReference type="Pfam" id="PF16573">
    <property type="entry name" value="CLP1_N"/>
    <property type="match status" value="1"/>
</dbReference>
<feature type="binding site" evidence="8">
    <location>
        <begin position="103"/>
        <end position="108"/>
    </location>
    <ligand>
        <name>ATP</name>
        <dbReference type="ChEBI" id="CHEBI:30616"/>
    </ligand>
</feature>
<feature type="binding site" evidence="8">
    <location>
        <position position="59"/>
    </location>
    <ligand>
        <name>ATP</name>
        <dbReference type="ChEBI" id="CHEBI:30616"/>
    </ligand>
</feature>
<keyword evidence="6 8" id="KW-0067">ATP-binding</keyword>
<keyword evidence="4 8" id="KW-0507">mRNA processing</keyword>
<evidence type="ECO:0000256" key="8">
    <source>
        <dbReference type="HAMAP-Rule" id="MF_03035"/>
    </source>
</evidence>
<comment type="subunit">
    <text evidence="8">Component of a pre-mRNA cleavage factor complex. Interacts directly with PCF11.</text>
</comment>
<keyword evidence="5 8" id="KW-0547">Nucleotide-binding</keyword>
<feature type="domain" description="Clp1 C-terminal" evidence="9">
    <location>
        <begin position="335"/>
        <end position="456"/>
    </location>
</feature>
<proteinExistence type="inferred from homology"/>
<sequence length="456" mass="48900">MFESETATPRQWVLELESEYRFEVEAGSSCAITLVKGRAEVFGAELVEGKPYVFGSECKAAIFTWLGCTIEMTLRKLHGSPVPEGEPEGSTEPPRVLILGPENSGKTTVCKILVNYAVRSGQGWAPMLVNVDPSEGGWAVPGALSAAAISGPIATCSTANPLGSAATSAPTTLASNALLPFAYWYGHDDTKKNSLLMDRLIRNLGMHIDDRLGNDPEGRTAGVIVDTPSSFASGPGATTEHRQKLIKACIDAFQINVILVVGHEKLNVEMQRAYGSRLTVVKIPKSGGVVELDRSYRERVHNYQVHNYFYGEVIAPPPGVKSATQGGETLTDLNLAPSSTAVNFSDLKIYRIGAETMAPSSALPIGAARVVSEMQPVAVDPSQPGSGLLNAILAILAPFHTDERERYDEEILDLNVIGFVVVTNLDIAHKKMTILSPTQGSLVGRTALIGSLEWQE</sequence>
<reference evidence="12 13" key="1">
    <citation type="journal article" date="2019" name="Nat. Ecol. Evol.">
        <title>Megaphylogeny resolves global patterns of mushroom evolution.</title>
        <authorList>
            <person name="Varga T."/>
            <person name="Krizsan K."/>
            <person name="Foldi C."/>
            <person name="Dima B."/>
            <person name="Sanchez-Garcia M."/>
            <person name="Sanchez-Ramirez S."/>
            <person name="Szollosi G.J."/>
            <person name="Szarkandi J.G."/>
            <person name="Papp V."/>
            <person name="Albert L."/>
            <person name="Andreopoulos W."/>
            <person name="Angelini C."/>
            <person name="Antonin V."/>
            <person name="Barry K.W."/>
            <person name="Bougher N.L."/>
            <person name="Buchanan P."/>
            <person name="Buyck B."/>
            <person name="Bense V."/>
            <person name="Catcheside P."/>
            <person name="Chovatia M."/>
            <person name="Cooper J."/>
            <person name="Damon W."/>
            <person name="Desjardin D."/>
            <person name="Finy P."/>
            <person name="Geml J."/>
            <person name="Haridas S."/>
            <person name="Hughes K."/>
            <person name="Justo A."/>
            <person name="Karasinski D."/>
            <person name="Kautmanova I."/>
            <person name="Kiss B."/>
            <person name="Kocsube S."/>
            <person name="Kotiranta H."/>
            <person name="LaButti K.M."/>
            <person name="Lechner B.E."/>
            <person name="Liimatainen K."/>
            <person name="Lipzen A."/>
            <person name="Lukacs Z."/>
            <person name="Mihaltcheva S."/>
            <person name="Morgado L.N."/>
            <person name="Niskanen T."/>
            <person name="Noordeloos M.E."/>
            <person name="Ohm R.A."/>
            <person name="Ortiz-Santana B."/>
            <person name="Ovrebo C."/>
            <person name="Racz N."/>
            <person name="Riley R."/>
            <person name="Savchenko A."/>
            <person name="Shiryaev A."/>
            <person name="Soop K."/>
            <person name="Spirin V."/>
            <person name="Szebenyi C."/>
            <person name="Tomsovsky M."/>
            <person name="Tulloss R.E."/>
            <person name="Uehling J."/>
            <person name="Grigoriev I.V."/>
            <person name="Vagvolgyi C."/>
            <person name="Papp T."/>
            <person name="Martin F.M."/>
            <person name="Miettinen O."/>
            <person name="Hibbett D.S."/>
            <person name="Nagy L.G."/>
        </authorList>
    </citation>
    <scope>NUCLEOTIDE SEQUENCE [LARGE SCALE GENOMIC DNA]</scope>
    <source>
        <strain evidence="12 13">CBS 962.96</strain>
    </source>
</reference>
<dbReference type="OrthoDB" id="258143at2759"/>
<dbReference type="GO" id="GO:0051731">
    <property type="term" value="F:polynucleotide 5'-hydroxyl-kinase activity"/>
    <property type="evidence" value="ECO:0007669"/>
    <property type="project" value="InterPro"/>
</dbReference>
<evidence type="ECO:0000256" key="3">
    <source>
        <dbReference type="ARBA" id="ARBA00019824"/>
    </source>
</evidence>
<dbReference type="HAMAP" id="MF_03035">
    <property type="entry name" value="Clp1"/>
    <property type="match status" value="1"/>
</dbReference>
<dbReference type="InterPro" id="IPR032324">
    <property type="entry name" value="Clp1_N"/>
</dbReference>
<dbReference type="GO" id="GO:0006388">
    <property type="term" value="P:tRNA splicing, via endonucleolytic cleavage and ligation"/>
    <property type="evidence" value="ECO:0007669"/>
    <property type="project" value="TreeGrafter"/>
</dbReference>
<dbReference type="AlphaFoldDB" id="A0A4S8L884"/>
<protein>
    <recommendedName>
        <fullName evidence="3">Polynucleotide 5'-hydroxyl-kinase GRC3</fullName>
    </recommendedName>
    <alternativeName>
        <fullName evidence="2">Polynucleotide 5'-hydroxyl-kinase grc3</fullName>
    </alternativeName>
</protein>
<evidence type="ECO:0000259" key="10">
    <source>
        <dbReference type="Pfam" id="PF16573"/>
    </source>
</evidence>
<evidence type="ECO:0000313" key="13">
    <source>
        <dbReference type="Proteomes" id="UP000297245"/>
    </source>
</evidence>
<evidence type="ECO:0000259" key="9">
    <source>
        <dbReference type="Pfam" id="PF06807"/>
    </source>
</evidence>
<feature type="binding site" evidence="8">
    <location>
        <position position="19"/>
    </location>
    <ligand>
        <name>ATP</name>
        <dbReference type="ChEBI" id="CHEBI:30616"/>
    </ligand>
</feature>
<dbReference type="GO" id="GO:0005524">
    <property type="term" value="F:ATP binding"/>
    <property type="evidence" value="ECO:0007669"/>
    <property type="project" value="UniProtKB-UniRule"/>
</dbReference>
<evidence type="ECO:0000256" key="2">
    <source>
        <dbReference type="ARBA" id="ARBA00018706"/>
    </source>
</evidence>
<feature type="domain" description="Clp1 N-terminal" evidence="10">
    <location>
        <begin position="14"/>
        <end position="73"/>
    </location>
</feature>
<dbReference type="PANTHER" id="PTHR12755">
    <property type="entry name" value="CLEAVAGE/POLYADENYLATION FACTOR IA SUBUNIT CLP1P"/>
    <property type="match status" value="1"/>
</dbReference>
<dbReference type="InterPro" id="IPR045116">
    <property type="entry name" value="Clp1/Grc3"/>
</dbReference>
<keyword evidence="13" id="KW-1185">Reference proteome</keyword>
<dbReference type="InterPro" id="IPR010655">
    <property type="entry name" value="Clp1_C"/>
</dbReference>
<dbReference type="EMBL" id="ML179574">
    <property type="protein sequence ID" value="THU84917.1"/>
    <property type="molecule type" value="Genomic_DNA"/>
</dbReference>
<comment type="function">
    <text evidence="8">Required for endonucleolytic cleavage during polyadenylation-dependent pre-mRNA 3'-end formation.</text>
</comment>
<name>A0A4S8L884_DENBC</name>
<gene>
    <name evidence="8" type="primary">CLP1</name>
    <name evidence="12" type="ORF">K435DRAFT_783596</name>
</gene>